<name>A0AA40BX42_9PEZI</name>
<dbReference type="Proteomes" id="UP001175000">
    <property type="component" value="Unassembled WGS sequence"/>
</dbReference>
<protein>
    <submittedName>
        <fullName evidence="2">Uncharacterized protein</fullName>
    </submittedName>
</protein>
<feature type="region of interest" description="Disordered" evidence="1">
    <location>
        <begin position="1"/>
        <end position="92"/>
    </location>
</feature>
<evidence type="ECO:0000256" key="1">
    <source>
        <dbReference type="SAM" id="MobiDB-lite"/>
    </source>
</evidence>
<dbReference type="AlphaFoldDB" id="A0AA40BX42"/>
<feature type="compositionally biased region" description="Basic residues" evidence="1">
    <location>
        <begin position="9"/>
        <end position="19"/>
    </location>
</feature>
<organism evidence="2 3">
    <name type="scientific">Immersiella caudata</name>
    <dbReference type="NCBI Taxonomy" id="314043"/>
    <lineage>
        <taxon>Eukaryota</taxon>
        <taxon>Fungi</taxon>
        <taxon>Dikarya</taxon>
        <taxon>Ascomycota</taxon>
        <taxon>Pezizomycotina</taxon>
        <taxon>Sordariomycetes</taxon>
        <taxon>Sordariomycetidae</taxon>
        <taxon>Sordariales</taxon>
        <taxon>Lasiosphaeriaceae</taxon>
        <taxon>Immersiella</taxon>
    </lineage>
</organism>
<evidence type="ECO:0000313" key="3">
    <source>
        <dbReference type="Proteomes" id="UP001175000"/>
    </source>
</evidence>
<feature type="compositionally biased region" description="Low complexity" evidence="1">
    <location>
        <begin position="71"/>
        <end position="81"/>
    </location>
</feature>
<sequence length="207" mass="23329">MLNFFFPTKTRHRHHRRPSPRAIPPTLNTNQTQQPPRWYTKCNHPLPSSVELPPSPKPFASSGSPRPEPSAPTSAPTAGSSKQPPPASLPWIEGSLSRLRFPKEIARSTVSTAPCARTCTRVFEGTSTTISEPGSRTRAHAAARRWMPHWIRSSIECTSWRERSIGTIWLRVTRRAHGRFRGRVVSNRRTSITSLGRMGNHVNPRLY</sequence>
<proteinExistence type="predicted"/>
<dbReference type="EMBL" id="JAULSU010000005">
    <property type="protein sequence ID" value="KAK0617001.1"/>
    <property type="molecule type" value="Genomic_DNA"/>
</dbReference>
<gene>
    <name evidence="2" type="ORF">B0T14DRAFT_255308</name>
</gene>
<reference evidence="2" key="1">
    <citation type="submission" date="2023-06" db="EMBL/GenBank/DDBJ databases">
        <title>Genome-scale phylogeny and comparative genomics of the fungal order Sordariales.</title>
        <authorList>
            <consortium name="Lawrence Berkeley National Laboratory"/>
            <person name="Hensen N."/>
            <person name="Bonometti L."/>
            <person name="Westerberg I."/>
            <person name="Brannstrom I.O."/>
            <person name="Guillou S."/>
            <person name="Cros-Aarteil S."/>
            <person name="Calhoun S."/>
            <person name="Haridas S."/>
            <person name="Kuo A."/>
            <person name="Mondo S."/>
            <person name="Pangilinan J."/>
            <person name="Riley R."/>
            <person name="Labutti K."/>
            <person name="Andreopoulos B."/>
            <person name="Lipzen A."/>
            <person name="Chen C."/>
            <person name="Yanf M."/>
            <person name="Daum C."/>
            <person name="Ng V."/>
            <person name="Clum A."/>
            <person name="Steindorff A."/>
            <person name="Ohm R."/>
            <person name="Martin F."/>
            <person name="Silar P."/>
            <person name="Natvig D."/>
            <person name="Lalanne C."/>
            <person name="Gautier V."/>
            <person name="Ament-Velasquez S.L."/>
            <person name="Kruys A."/>
            <person name="Hutchinson M.I."/>
            <person name="Powell A.J."/>
            <person name="Barry K."/>
            <person name="Miller A.N."/>
            <person name="Grigoriev I.V."/>
            <person name="Debuchy R."/>
            <person name="Gladieux P."/>
            <person name="Thoren M.H."/>
            <person name="Johannesson H."/>
        </authorList>
    </citation>
    <scope>NUCLEOTIDE SEQUENCE</scope>
    <source>
        <strain evidence="2">CBS 606.72</strain>
    </source>
</reference>
<feature type="compositionally biased region" description="Polar residues" evidence="1">
    <location>
        <begin position="26"/>
        <end position="35"/>
    </location>
</feature>
<accession>A0AA40BX42</accession>
<evidence type="ECO:0000313" key="2">
    <source>
        <dbReference type="EMBL" id="KAK0617001.1"/>
    </source>
</evidence>
<keyword evidence="3" id="KW-1185">Reference proteome</keyword>
<comment type="caution">
    <text evidence="2">The sequence shown here is derived from an EMBL/GenBank/DDBJ whole genome shotgun (WGS) entry which is preliminary data.</text>
</comment>